<dbReference type="Proteomes" id="UP000572722">
    <property type="component" value="Unassembled WGS sequence"/>
</dbReference>
<organism evidence="2 3">
    <name type="scientific">Vibrio tubiashii</name>
    <dbReference type="NCBI Taxonomy" id="29498"/>
    <lineage>
        <taxon>Bacteria</taxon>
        <taxon>Pseudomonadati</taxon>
        <taxon>Pseudomonadota</taxon>
        <taxon>Gammaproteobacteria</taxon>
        <taxon>Vibrionales</taxon>
        <taxon>Vibrionaceae</taxon>
        <taxon>Vibrio</taxon>
        <taxon>Vibrio oreintalis group</taxon>
    </lineage>
</organism>
<reference evidence="2 3" key="1">
    <citation type="submission" date="2019-08" db="EMBL/GenBank/DDBJ databases">
        <title>Draft genome sequencing and comparative genomics of hatchery-associated Vibrios.</title>
        <authorList>
            <person name="Kehlet-Delgado H."/>
            <person name="Mueller R.S."/>
        </authorList>
    </citation>
    <scope>NUCLEOTIDE SEQUENCE [LARGE SCALE GENOMIC DNA]</scope>
    <source>
        <strain evidence="2 3">01-65-5-1</strain>
    </source>
</reference>
<dbReference type="RefSeq" id="WP_171323314.1">
    <property type="nucleotide sequence ID" value="NZ_VTXO01000006.1"/>
</dbReference>
<evidence type="ECO:0000313" key="3">
    <source>
        <dbReference type="Proteomes" id="UP000572722"/>
    </source>
</evidence>
<gene>
    <name evidence="2" type="ORF">F0237_15255</name>
</gene>
<keyword evidence="1" id="KW-0812">Transmembrane</keyword>
<protein>
    <submittedName>
        <fullName evidence="2">Uncharacterized protein</fullName>
    </submittedName>
</protein>
<dbReference type="AlphaFoldDB" id="A0AAE5GRY4"/>
<proteinExistence type="predicted"/>
<evidence type="ECO:0000256" key="1">
    <source>
        <dbReference type="SAM" id="Phobius"/>
    </source>
</evidence>
<keyword evidence="1" id="KW-1133">Transmembrane helix</keyword>
<keyword evidence="1" id="KW-0472">Membrane</keyword>
<feature type="transmembrane region" description="Helical" evidence="1">
    <location>
        <begin position="38"/>
        <end position="58"/>
    </location>
</feature>
<comment type="caution">
    <text evidence="2">The sequence shown here is derived from an EMBL/GenBank/DDBJ whole genome shotgun (WGS) entry which is preliminary data.</text>
</comment>
<sequence length="191" mass="21435">MRKRNLCKDCRKPIIAQAPKCYHCGSFQRGLSRYNANIGLISALCITVISIIAAKPIWDYLYEKEADILITQLECDDLRYYCFLVSNTGNSDAVLTDASIIAKSEPDVMHLLYHDKRHHVLRSGDALIAKAKISSDVPPLLPYELHKAYDGGDVPKLCRVELRFIQVSGKEESAFGLFTCFDKSLLGHSVK</sequence>
<evidence type="ECO:0000313" key="2">
    <source>
        <dbReference type="EMBL" id="NOI82022.1"/>
    </source>
</evidence>
<name>A0AAE5GRY4_9VIBR</name>
<accession>A0AAE5GRY4</accession>
<dbReference type="EMBL" id="VTXO01000006">
    <property type="protein sequence ID" value="NOI82022.1"/>
    <property type="molecule type" value="Genomic_DNA"/>
</dbReference>